<feature type="transmembrane region" description="Helical" evidence="1">
    <location>
        <begin position="105"/>
        <end position="126"/>
    </location>
</feature>
<dbReference type="EMBL" id="BGPR01000154">
    <property type="protein sequence ID" value="GBM00160.1"/>
    <property type="molecule type" value="Genomic_DNA"/>
</dbReference>
<accession>A0A4Y2C7K0</accession>
<feature type="transmembrane region" description="Helical" evidence="1">
    <location>
        <begin position="5"/>
        <end position="22"/>
    </location>
</feature>
<keyword evidence="1" id="KW-0812">Transmembrane</keyword>
<dbReference type="Proteomes" id="UP000499080">
    <property type="component" value="Unassembled WGS sequence"/>
</dbReference>
<keyword evidence="1" id="KW-0472">Membrane</keyword>
<evidence type="ECO:0000313" key="3">
    <source>
        <dbReference type="Proteomes" id="UP000499080"/>
    </source>
</evidence>
<gene>
    <name evidence="2" type="ORF">AVEN_176402_1</name>
</gene>
<evidence type="ECO:0000256" key="1">
    <source>
        <dbReference type="SAM" id="Phobius"/>
    </source>
</evidence>
<comment type="caution">
    <text evidence="2">The sequence shown here is derived from an EMBL/GenBank/DDBJ whole genome shotgun (WGS) entry which is preliminary data.</text>
</comment>
<organism evidence="2 3">
    <name type="scientific">Araneus ventricosus</name>
    <name type="common">Orbweaver spider</name>
    <name type="synonym">Epeira ventricosa</name>
    <dbReference type="NCBI Taxonomy" id="182803"/>
    <lineage>
        <taxon>Eukaryota</taxon>
        <taxon>Metazoa</taxon>
        <taxon>Ecdysozoa</taxon>
        <taxon>Arthropoda</taxon>
        <taxon>Chelicerata</taxon>
        <taxon>Arachnida</taxon>
        <taxon>Araneae</taxon>
        <taxon>Araneomorphae</taxon>
        <taxon>Entelegynae</taxon>
        <taxon>Araneoidea</taxon>
        <taxon>Araneidae</taxon>
        <taxon>Araneus</taxon>
    </lineage>
</organism>
<dbReference type="AlphaFoldDB" id="A0A4Y2C7K0"/>
<protein>
    <submittedName>
        <fullName evidence="2">Uncharacterized protein</fullName>
    </submittedName>
</protein>
<proteinExistence type="predicted"/>
<dbReference type="OrthoDB" id="6412238at2759"/>
<keyword evidence="1" id="KW-1133">Transmembrane helix</keyword>
<name>A0A4Y2C7K0_ARAVE</name>
<evidence type="ECO:0000313" key="2">
    <source>
        <dbReference type="EMBL" id="GBM00160.1"/>
    </source>
</evidence>
<reference evidence="2 3" key="1">
    <citation type="journal article" date="2019" name="Sci. Rep.">
        <title>Orb-weaving spider Araneus ventricosus genome elucidates the spidroin gene catalogue.</title>
        <authorList>
            <person name="Kono N."/>
            <person name="Nakamura H."/>
            <person name="Ohtoshi R."/>
            <person name="Moran D.A.P."/>
            <person name="Shinohara A."/>
            <person name="Yoshida Y."/>
            <person name="Fujiwara M."/>
            <person name="Mori M."/>
            <person name="Tomita M."/>
            <person name="Arakawa K."/>
        </authorList>
    </citation>
    <scope>NUCLEOTIDE SEQUENCE [LARGE SCALE GENOMIC DNA]</scope>
</reference>
<keyword evidence="3" id="KW-1185">Reference proteome</keyword>
<feature type="transmembrane region" description="Helical" evidence="1">
    <location>
        <begin position="28"/>
        <end position="49"/>
    </location>
</feature>
<sequence>MFIEVLIAMLQLFYFCYILAFVPKTDNLAYASFILGVMQYFTVLLLLILPAAAVNEVAKQAVEIIASLPTLFPEYYKDLKKKIRQKCMKEVSLSLWKIYRIDTSLLVTALGTLISYGVLFGTFGTIQNIAGNNQAQDII</sequence>